<name>A0A227NT50_9FLAO</name>
<dbReference type="EMBL" id="MUGS01000051">
    <property type="protein sequence ID" value="OXG00867.1"/>
    <property type="molecule type" value="Genomic_DNA"/>
</dbReference>
<dbReference type="Proteomes" id="UP000214684">
    <property type="component" value="Unassembled WGS sequence"/>
</dbReference>
<comment type="caution">
    <text evidence="1">The sequence shown here is derived from an EMBL/GenBank/DDBJ whole genome shotgun (WGS) entry which is preliminary data.</text>
</comment>
<evidence type="ECO:0000313" key="2">
    <source>
        <dbReference type="Proteomes" id="UP000214684"/>
    </source>
</evidence>
<organism evidence="1 2">
    <name type="scientific">Flavobacterium araucananum</name>
    <dbReference type="NCBI Taxonomy" id="946678"/>
    <lineage>
        <taxon>Bacteria</taxon>
        <taxon>Pseudomonadati</taxon>
        <taxon>Bacteroidota</taxon>
        <taxon>Flavobacteriia</taxon>
        <taxon>Flavobacteriales</taxon>
        <taxon>Flavobacteriaceae</taxon>
        <taxon>Flavobacterium</taxon>
    </lineage>
</organism>
<protein>
    <submittedName>
        <fullName evidence="1">Uncharacterized protein</fullName>
    </submittedName>
</protein>
<evidence type="ECO:0000313" key="1">
    <source>
        <dbReference type="EMBL" id="OXG00867.1"/>
    </source>
</evidence>
<dbReference type="OrthoDB" id="1370255at2"/>
<reference evidence="1 2" key="1">
    <citation type="submission" date="2016-11" db="EMBL/GenBank/DDBJ databases">
        <title>Whole genomes of Flavobacteriaceae.</title>
        <authorList>
            <person name="Stine C."/>
            <person name="Li C."/>
            <person name="Tadesse D."/>
        </authorList>
    </citation>
    <scope>NUCLEOTIDE SEQUENCE [LARGE SCALE GENOMIC DNA]</scope>
    <source>
        <strain evidence="1 2">DSM 24704</strain>
    </source>
</reference>
<keyword evidence="2" id="KW-1185">Reference proteome</keyword>
<sequence length="243" mass="27966">MKNLQNTPTVIVESKSIGHPIDFKWNKKKIDNFLDPLEGNDELDNALLQINHKAAIGLTAALLEWIYWRFTGYTKMNNEVQKRIEALWCSIECRESSKPLLFDVDFDISASGHVNGPLWIALMNTRMIDVMYKKGSYLLQSELIGLVLLARHITPAKKVFDKWFNRKMATLKEEYPCQYPENTVINTDEAVYDSSNEPAICRDFFFNPEFENTKEASEKALAAFVENIDYKANPFLILSRKAS</sequence>
<dbReference type="AlphaFoldDB" id="A0A227NT50"/>
<accession>A0A227NT50</accession>
<gene>
    <name evidence="1" type="ORF">B0A64_19825</name>
</gene>
<proteinExistence type="predicted"/>
<dbReference type="RefSeq" id="WP_089481218.1">
    <property type="nucleotide sequence ID" value="NZ_MUGS01000051.1"/>
</dbReference>